<organism evidence="3 4">
    <name type="scientific">Inmirania thermothiophila</name>
    <dbReference type="NCBI Taxonomy" id="1750597"/>
    <lineage>
        <taxon>Bacteria</taxon>
        <taxon>Pseudomonadati</taxon>
        <taxon>Pseudomonadota</taxon>
        <taxon>Gammaproteobacteria</taxon>
        <taxon>Chromatiales</taxon>
        <taxon>Ectothiorhodospiraceae</taxon>
        <taxon>Inmirania</taxon>
    </lineage>
</organism>
<gene>
    <name evidence="3" type="ORF">EDC57_1371</name>
</gene>
<dbReference type="NCBIfam" id="NF045620">
    <property type="entry name" value="Sfum_1244_fam"/>
    <property type="match status" value="1"/>
</dbReference>
<evidence type="ECO:0000313" key="3">
    <source>
        <dbReference type="EMBL" id="ROR32180.1"/>
    </source>
</evidence>
<feature type="domain" description="DUF6866" evidence="1">
    <location>
        <begin position="9"/>
        <end position="159"/>
    </location>
</feature>
<dbReference type="Proteomes" id="UP000276634">
    <property type="component" value="Unassembled WGS sequence"/>
</dbReference>
<dbReference type="InterPro" id="IPR049199">
    <property type="entry name" value="DUF6866_N"/>
</dbReference>
<feature type="domain" description="DUF6866" evidence="2">
    <location>
        <begin position="164"/>
        <end position="322"/>
    </location>
</feature>
<dbReference type="Pfam" id="PF21740">
    <property type="entry name" value="DUF6866_C"/>
    <property type="match status" value="1"/>
</dbReference>
<evidence type="ECO:0000313" key="4">
    <source>
        <dbReference type="Proteomes" id="UP000276634"/>
    </source>
</evidence>
<evidence type="ECO:0000259" key="2">
    <source>
        <dbReference type="Pfam" id="PF21740"/>
    </source>
</evidence>
<keyword evidence="4" id="KW-1185">Reference proteome</keyword>
<dbReference type="InterPro" id="IPR049200">
    <property type="entry name" value="DUF6866_C"/>
</dbReference>
<dbReference type="RefSeq" id="WP_123401150.1">
    <property type="nucleotide sequence ID" value="NZ_RJVI01000002.1"/>
</dbReference>
<dbReference type="EMBL" id="RJVI01000002">
    <property type="protein sequence ID" value="ROR32180.1"/>
    <property type="molecule type" value="Genomic_DNA"/>
</dbReference>
<dbReference type="OrthoDB" id="9777679at2"/>
<protein>
    <submittedName>
        <fullName evidence="3">Uncharacterized protein</fullName>
    </submittedName>
</protein>
<evidence type="ECO:0000259" key="1">
    <source>
        <dbReference type="Pfam" id="PF21739"/>
    </source>
</evidence>
<dbReference type="Pfam" id="PF21739">
    <property type="entry name" value="DUF6866_N"/>
    <property type="match status" value="1"/>
</dbReference>
<name>A0A3N1Y036_9GAMM</name>
<dbReference type="AlphaFoldDB" id="A0A3N1Y036"/>
<accession>A0A3N1Y036</accession>
<comment type="caution">
    <text evidence="3">The sequence shown here is derived from an EMBL/GenBank/DDBJ whole genome shotgun (WGS) entry which is preliminary data.</text>
</comment>
<reference evidence="3 4" key="1">
    <citation type="submission" date="2018-11" db="EMBL/GenBank/DDBJ databases">
        <title>Genomic Encyclopedia of Type Strains, Phase IV (KMG-IV): sequencing the most valuable type-strain genomes for metagenomic binning, comparative biology and taxonomic classification.</title>
        <authorList>
            <person name="Goeker M."/>
        </authorList>
    </citation>
    <scope>NUCLEOTIDE SEQUENCE [LARGE SCALE GENOMIC DNA]</scope>
    <source>
        <strain evidence="3 4">DSM 100275</strain>
    </source>
</reference>
<dbReference type="InterPro" id="IPR054640">
    <property type="entry name" value="Sfum_1244-like"/>
</dbReference>
<sequence>MAAIDLDTLRRTVQHNCDVSDARHARDASICTYLLRMRAQYRWAHGRALADPLPGDEVGAWIEAQERRWARLAGKDYRPLPLGGPVDPFDIETANRRLAATGLAYAAGVGVGGKPSFLLAELDAAEAREGLRILRLGREHARDVAGAPAMTRSGYVFLRREQIRAMVWDELGLAGRRPAATPMARAAAAAGSGDALATLAEAQEELALLHELGEAAAGRLLGPGWEAHLAALAGTPAEHVLRAVRDLLADCLRVLPVLIGDRRPLHLHLYAARLEGPRRTLFARFEAAYRRWLADPGDWRPLHEAAAAGRAHWLATARGLLAEPASALASHLRGPAALAALRLPAPQPSAPPPPTSL</sequence>
<proteinExistence type="predicted"/>